<organism evidence="4 5">
    <name type="scientific">Clostridium saccharoperbutylacetonicum N1-4(HMT)</name>
    <dbReference type="NCBI Taxonomy" id="931276"/>
    <lineage>
        <taxon>Bacteria</taxon>
        <taxon>Bacillati</taxon>
        <taxon>Bacillota</taxon>
        <taxon>Clostridia</taxon>
        <taxon>Eubacteriales</taxon>
        <taxon>Clostridiaceae</taxon>
        <taxon>Clostridium</taxon>
    </lineage>
</organism>
<protein>
    <submittedName>
        <fullName evidence="4">Uncharacterized protein</fullName>
    </submittedName>
</protein>
<dbReference type="Proteomes" id="UP000011728">
    <property type="component" value="Chromosome"/>
</dbReference>
<feature type="transmembrane region" description="Helical" evidence="3">
    <location>
        <begin position="81"/>
        <end position="101"/>
    </location>
</feature>
<feature type="transmembrane region" description="Helical" evidence="3">
    <location>
        <begin position="201"/>
        <end position="222"/>
    </location>
</feature>
<feature type="transmembrane region" description="Helical" evidence="3">
    <location>
        <begin position="28"/>
        <end position="53"/>
    </location>
</feature>
<evidence type="ECO:0000313" key="5">
    <source>
        <dbReference type="Proteomes" id="UP000011728"/>
    </source>
</evidence>
<evidence type="ECO:0000256" key="3">
    <source>
        <dbReference type="SAM" id="Phobius"/>
    </source>
</evidence>
<dbReference type="OrthoDB" id="1864143at2"/>
<feature type="transmembrane region" description="Helical" evidence="3">
    <location>
        <begin position="146"/>
        <end position="165"/>
    </location>
</feature>
<evidence type="ECO:0000313" key="4">
    <source>
        <dbReference type="EMBL" id="AGF56482.1"/>
    </source>
</evidence>
<keyword evidence="1" id="KW-0677">Repeat</keyword>
<dbReference type="HOGENOM" id="CLU_796194_0_0_9"/>
<feature type="transmembrane region" description="Helical" evidence="3">
    <location>
        <begin position="172"/>
        <end position="195"/>
    </location>
</feature>
<dbReference type="SUPFAM" id="SSF69360">
    <property type="entry name" value="Cell wall binding repeat"/>
    <property type="match status" value="1"/>
</dbReference>
<reference evidence="4 5" key="1">
    <citation type="submission" date="2013-02" db="EMBL/GenBank/DDBJ databases">
        <title>Genome sequence of Clostridium saccharoperbutylacetonicum N1-4(HMT).</title>
        <authorList>
            <person name="Poehlein A."/>
            <person name="Daniel R."/>
        </authorList>
    </citation>
    <scope>NUCLEOTIDE SEQUENCE [LARGE SCALE GENOMIC DNA]</scope>
    <source>
        <strain evidence="5">N1-4(HMT)</strain>
    </source>
</reference>
<feature type="transmembrane region" description="Helical" evidence="3">
    <location>
        <begin position="113"/>
        <end position="134"/>
    </location>
</feature>
<dbReference type="AlphaFoldDB" id="M1MYJ0"/>
<accession>M1MYJ0</accession>
<gene>
    <name evidence="4" type="ORF">Cspa_c27170</name>
</gene>
<keyword evidence="3" id="KW-0812">Transmembrane</keyword>
<dbReference type="InterPro" id="IPR018337">
    <property type="entry name" value="Cell_wall/Cho-bd_repeat"/>
</dbReference>
<evidence type="ECO:0000256" key="2">
    <source>
        <dbReference type="PROSITE-ProRule" id="PRU00591"/>
    </source>
</evidence>
<dbReference type="EMBL" id="CP004121">
    <property type="protein sequence ID" value="AGF56482.1"/>
    <property type="molecule type" value="Genomic_DNA"/>
</dbReference>
<dbReference type="RefSeq" id="WP_015392801.1">
    <property type="nucleotide sequence ID" value="NC_020291.1"/>
</dbReference>
<keyword evidence="3" id="KW-1133">Transmembrane helix</keyword>
<sequence>MDTKKLMSQKYVQVIISKSTNKKGDINAVGTTLIAISISLILLFFFMLGYSFFYGIYFGNGKDNISLLEIGLNIIPIEPKFAITLGVSMFIISTLFIIPIKNFVFKRGVISKLIYLLLICFFSIVSIGALKASFRGTVLFNFNDIYMIYIPLIIPLLIFFSLYIADCLLKKRFLFIISLIITIPLIKIVISQIINYTKFDLRIWLLLFLLSVIMILIIDDILELISNFFVKRPFIKLNKEINTVISFFTSFISLIKESKLTKIAKKIKLRLDIVNINKSINWDELMLSLIMCIAIMAIISAPSIYASLGSFYGTNYVSNNTQIITYSNRGVEFRKIGYVIGCKDGNYYISEHPNRNLLIIKASEVTIESHIIGWQNIKDKWYYFNSDGEILINAETPDGYKVDETGAWIK</sequence>
<dbReference type="PATRIC" id="fig|931276.5.peg.2729"/>
<dbReference type="eggNOG" id="ENOG50327HJ">
    <property type="taxonomic scope" value="Bacteria"/>
</dbReference>
<evidence type="ECO:0000256" key="1">
    <source>
        <dbReference type="ARBA" id="ARBA00022737"/>
    </source>
</evidence>
<dbReference type="Pfam" id="PF01473">
    <property type="entry name" value="Choline_bind_1"/>
    <property type="match status" value="1"/>
</dbReference>
<name>M1MYJ0_9CLOT</name>
<feature type="transmembrane region" description="Helical" evidence="3">
    <location>
        <begin position="285"/>
        <end position="305"/>
    </location>
</feature>
<dbReference type="PROSITE" id="PS51170">
    <property type="entry name" value="CW"/>
    <property type="match status" value="1"/>
</dbReference>
<feature type="repeat" description="Cell wall-binding" evidence="2">
    <location>
        <begin position="371"/>
        <end position="390"/>
    </location>
</feature>
<keyword evidence="5" id="KW-1185">Reference proteome</keyword>
<dbReference type="Gene3D" id="2.10.270.10">
    <property type="entry name" value="Cholin Binding"/>
    <property type="match status" value="1"/>
</dbReference>
<dbReference type="KEGG" id="csr:Cspa_c27170"/>
<keyword evidence="3" id="KW-0472">Membrane</keyword>
<proteinExistence type="predicted"/>